<proteinExistence type="predicted"/>
<reference evidence="1" key="2">
    <citation type="journal article" date="2015" name="Data Brief">
        <title>Shoot transcriptome of the giant reed, Arundo donax.</title>
        <authorList>
            <person name="Barrero R.A."/>
            <person name="Guerrero F.D."/>
            <person name="Moolhuijzen P."/>
            <person name="Goolsby J.A."/>
            <person name="Tidwell J."/>
            <person name="Bellgard S.E."/>
            <person name="Bellgard M.I."/>
        </authorList>
    </citation>
    <scope>NUCLEOTIDE SEQUENCE</scope>
    <source>
        <tissue evidence="1">Shoot tissue taken approximately 20 cm above the soil surface</tissue>
    </source>
</reference>
<name>A0A0A9HPN8_ARUDO</name>
<sequence>MSRRKFNPVHVMWCRFVHQACSLSRRQRLSLRRRS</sequence>
<organism evidence="1">
    <name type="scientific">Arundo donax</name>
    <name type="common">Giant reed</name>
    <name type="synonym">Donax arundinaceus</name>
    <dbReference type="NCBI Taxonomy" id="35708"/>
    <lineage>
        <taxon>Eukaryota</taxon>
        <taxon>Viridiplantae</taxon>
        <taxon>Streptophyta</taxon>
        <taxon>Embryophyta</taxon>
        <taxon>Tracheophyta</taxon>
        <taxon>Spermatophyta</taxon>
        <taxon>Magnoliopsida</taxon>
        <taxon>Liliopsida</taxon>
        <taxon>Poales</taxon>
        <taxon>Poaceae</taxon>
        <taxon>PACMAD clade</taxon>
        <taxon>Arundinoideae</taxon>
        <taxon>Arundineae</taxon>
        <taxon>Arundo</taxon>
    </lineage>
</organism>
<dbReference type="AlphaFoldDB" id="A0A0A9HPN8"/>
<dbReference type="EMBL" id="GBRH01161035">
    <property type="protein sequence ID" value="JAE36861.1"/>
    <property type="molecule type" value="Transcribed_RNA"/>
</dbReference>
<accession>A0A0A9HPN8</accession>
<protein>
    <submittedName>
        <fullName evidence="1">Uncharacterized protein</fullName>
    </submittedName>
</protein>
<reference evidence="1" key="1">
    <citation type="submission" date="2014-09" db="EMBL/GenBank/DDBJ databases">
        <authorList>
            <person name="Magalhaes I.L.F."/>
            <person name="Oliveira U."/>
            <person name="Santos F.R."/>
            <person name="Vidigal T.H.D.A."/>
            <person name="Brescovit A.D."/>
            <person name="Santos A.J."/>
        </authorList>
    </citation>
    <scope>NUCLEOTIDE SEQUENCE</scope>
    <source>
        <tissue evidence="1">Shoot tissue taken approximately 20 cm above the soil surface</tissue>
    </source>
</reference>
<evidence type="ECO:0000313" key="1">
    <source>
        <dbReference type="EMBL" id="JAE36861.1"/>
    </source>
</evidence>